<comment type="catalytic activity">
    <reaction evidence="8">
        <text>a 6-O-methyl-2'-deoxyguanosine in DNA + L-cysteinyl-[protein] = S-methyl-L-cysteinyl-[protein] + a 2'-deoxyguanosine in DNA</text>
        <dbReference type="Rhea" id="RHEA:24000"/>
        <dbReference type="Rhea" id="RHEA-COMP:10131"/>
        <dbReference type="Rhea" id="RHEA-COMP:10132"/>
        <dbReference type="Rhea" id="RHEA-COMP:11367"/>
        <dbReference type="Rhea" id="RHEA-COMP:11368"/>
        <dbReference type="ChEBI" id="CHEBI:29950"/>
        <dbReference type="ChEBI" id="CHEBI:82612"/>
        <dbReference type="ChEBI" id="CHEBI:85445"/>
        <dbReference type="ChEBI" id="CHEBI:85448"/>
        <dbReference type="EC" id="2.1.1.63"/>
    </reaction>
</comment>
<dbReference type="Proteomes" id="UP000285376">
    <property type="component" value="Unassembled WGS sequence"/>
</dbReference>
<dbReference type="EMBL" id="QWLM01000004">
    <property type="protein sequence ID" value="RHW46558.1"/>
    <property type="molecule type" value="Genomic_DNA"/>
</dbReference>
<organism evidence="11 12">
    <name type="scientific">Dermacoccus abyssi</name>
    <dbReference type="NCBI Taxonomy" id="322596"/>
    <lineage>
        <taxon>Bacteria</taxon>
        <taxon>Bacillati</taxon>
        <taxon>Actinomycetota</taxon>
        <taxon>Actinomycetes</taxon>
        <taxon>Micrococcales</taxon>
        <taxon>Dermacoccaceae</taxon>
        <taxon>Dermacoccus</taxon>
    </lineage>
</organism>
<dbReference type="AlphaFoldDB" id="A0A417Z7H0"/>
<evidence type="ECO:0000256" key="1">
    <source>
        <dbReference type="ARBA" id="ARBA00001286"/>
    </source>
</evidence>
<evidence type="ECO:0000256" key="7">
    <source>
        <dbReference type="ARBA" id="ARBA00023204"/>
    </source>
</evidence>
<evidence type="ECO:0000313" key="11">
    <source>
        <dbReference type="EMBL" id="RHW46558.1"/>
    </source>
</evidence>
<dbReference type="Gene3D" id="3.30.160.70">
    <property type="entry name" value="Methylated DNA-protein cysteine methyltransferase domain"/>
    <property type="match status" value="1"/>
</dbReference>
<dbReference type="EC" id="2.1.1.63" evidence="3"/>
<evidence type="ECO:0000256" key="8">
    <source>
        <dbReference type="ARBA" id="ARBA00049348"/>
    </source>
</evidence>
<dbReference type="InterPro" id="IPR001497">
    <property type="entry name" value="MethylDNA_cys_MeTrfase_AS"/>
</dbReference>
<dbReference type="PANTHER" id="PTHR10815">
    <property type="entry name" value="METHYLATED-DNA--PROTEIN-CYSTEINE METHYLTRANSFERASE"/>
    <property type="match status" value="1"/>
</dbReference>
<evidence type="ECO:0000259" key="9">
    <source>
        <dbReference type="Pfam" id="PF01035"/>
    </source>
</evidence>
<keyword evidence="4 11" id="KW-0489">Methyltransferase</keyword>
<dbReference type="InterPro" id="IPR036631">
    <property type="entry name" value="MGMT_N_sf"/>
</dbReference>
<dbReference type="InterPro" id="IPR014048">
    <property type="entry name" value="MethylDNA_cys_MeTrfase_DNA-bd"/>
</dbReference>
<dbReference type="PANTHER" id="PTHR10815:SF13">
    <property type="entry name" value="METHYLATED-DNA--PROTEIN-CYSTEINE METHYLTRANSFERASE"/>
    <property type="match status" value="1"/>
</dbReference>
<evidence type="ECO:0000256" key="4">
    <source>
        <dbReference type="ARBA" id="ARBA00022603"/>
    </source>
</evidence>
<evidence type="ECO:0000313" key="12">
    <source>
        <dbReference type="Proteomes" id="UP000285376"/>
    </source>
</evidence>
<evidence type="ECO:0000256" key="3">
    <source>
        <dbReference type="ARBA" id="ARBA00011918"/>
    </source>
</evidence>
<evidence type="ECO:0000256" key="5">
    <source>
        <dbReference type="ARBA" id="ARBA00022679"/>
    </source>
</evidence>
<name>A0A417Z7H0_9MICO</name>
<evidence type="ECO:0000256" key="2">
    <source>
        <dbReference type="ARBA" id="ARBA00008711"/>
    </source>
</evidence>
<feature type="domain" description="Methylated-DNA-[protein]-cysteine S-methyltransferase DNA binding" evidence="9">
    <location>
        <begin position="123"/>
        <end position="202"/>
    </location>
</feature>
<feature type="domain" description="Methylguanine DNA methyltransferase ribonuclease-like" evidence="10">
    <location>
        <begin position="41"/>
        <end position="117"/>
    </location>
</feature>
<gene>
    <name evidence="11" type="ORF">D1832_04725</name>
</gene>
<dbReference type="GO" id="GO:0003908">
    <property type="term" value="F:methylated-DNA-[protein]-cysteine S-methyltransferase activity"/>
    <property type="evidence" value="ECO:0007669"/>
    <property type="project" value="UniProtKB-EC"/>
</dbReference>
<proteinExistence type="inferred from homology"/>
<dbReference type="GO" id="GO:0032259">
    <property type="term" value="P:methylation"/>
    <property type="evidence" value="ECO:0007669"/>
    <property type="project" value="UniProtKB-KW"/>
</dbReference>
<dbReference type="Pfam" id="PF02870">
    <property type="entry name" value="Methyltransf_1N"/>
    <property type="match status" value="1"/>
</dbReference>
<dbReference type="InterPro" id="IPR036388">
    <property type="entry name" value="WH-like_DNA-bd_sf"/>
</dbReference>
<dbReference type="CDD" id="cd06445">
    <property type="entry name" value="ATase"/>
    <property type="match status" value="1"/>
</dbReference>
<dbReference type="PROSITE" id="PS00374">
    <property type="entry name" value="MGMT"/>
    <property type="match status" value="1"/>
</dbReference>
<dbReference type="Pfam" id="PF01035">
    <property type="entry name" value="DNA_binding_1"/>
    <property type="match status" value="1"/>
</dbReference>
<dbReference type="NCBIfam" id="TIGR00589">
    <property type="entry name" value="ogt"/>
    <property type="match status" value="1"/>
</dbReference>
<dbReference type="SUPFAM" id="SSF53155">
    <property type="entry name" value="Methylated DNA-protein cysteine methyltransferase domain"/>
    <property type="match status" value="1"/>
</dbReference>
<dbReference type="RefSeq" id="WP_118912848.1">
    <property type="nucleotide sequence ID" value="NZ_CBCRVH010000003.1"/>
</dbReference>
<dbReference type="FunFam" id="1.10.10.10:FF:000214">
    <property type="entry name" value="Methylated-DNA--protein-cysteine methyltransferase"/>
    <property type="match status" value="1"/>
</dbReference>
<sequence>MTSTPAGTAFEERLAAFAQTHDTERLATRLAASGSGDVDIVWCTHDSPVGTLLLALAGDALVRVAFEREGFDVVLESLGERVGRRTLRAAAPADDLRRQLDEYFAGVRSNFETRTDLRLSSAPFRREVQSKLADIPYGTTASYAQVATNAGRPKAVRAVGSACATNPLPIVLPCHRVVRRDGGYGNYLGGEEAKRFLLDHEHAHAPAAARG</sequence>
<dbReference type="InterPro" id="IPR008332">
    <property type="entry name" value="MethylG_MeTrfase_N"/>
</dbReference>
<protein>
    <recommendedName>
        <fullName evidence="3">methylated-DNA--[protein]-cysteine S-methyltransferase</fullName>
        <ecNumber evidence="3">2.1.1.63</ecNumber>
    </recommendedName>
</protein>
<evidence type="ECO:0000259" key="10">
    <source>
        <dbReference type="Pfam" id="PF02870"/>
    </source>
</evidence>
<dbReference type="InterPro" id="IPR036217">
    <property type="entry name" value="MethylDNA_cys_MeTrfase_DNAb"/>
</dbReference>
<comment type="similarity">
    <text evidence="2">Belongs to the MGMT family.</text>
</comment>
<keyword evidence="5 11" id="KW-0808">Transferase</keyword>
<keyword evidence="6" id="KW-0227">DNA damage</keyword>
<reference evidence="11 12" key="1">
    <citation type="submission" date="2018-08" db="EMBL/GenBank/DDBJ databases">
        <title>Whole genome sequence analysis of Dermacoccus abyssi bacteria isolated from Deep Mariana trench Micromonospora spp reveals genes involved in the environmental adaptation and production of secondary metabolites.</title>
        <authorList>
            <person name="Abdel-Mageed W.M."/>
            <person name="Lehri B."/>
            <person name="Nouioui I."/>
            <person name="Goodfellow I."/>
            <person name="Jaspars M."/>
            <person name="Karlyshev A."/>
        </authorList>
    </citation>
    <scope>NUCLEOTIDE SEQUENCE [LARGE SCALE GENOMIC DNA]</scope>
    <source>
        <strain evidence="11 12">MT1.1</strain>
    </source>
</reference>
<dbReference type="SUPFAM" id="SSF46767">
    <property type="entry name" value="Methylated DNA-protein cysteine methyltransferase, C-terminal domain"/>
    <property type="match status" value="1"/>
</dbReference>
<dbReference type="GO" id="GO:0006281">
    <property type="term" value="P:DNA repair"/>
    <property type="evidence" value="ECO:0007669"/>
    <property type="project" value="UniProtKB-KW"/>
</dbReference>
<comment type="caution">
    <text evidence="11">The sequence shown here is derived from an EMBL/GenBank/DDBJ whole genome shotgun (WGS) entry which is preliminary data.</text>
</comment>
<comment type="catalytic activity">
    <reaction evidence="1">
        <text>a 4-O-methyl-thymidine in DNA + L-cysteinyl-[protein] = a thymidine in DNA + S-methyl-L-cysteinyl-[protein]</text>
        <dbReference type="Rhea" id="RHEA:53428"/>
        <dbReference type="Rhea" id="RHEA-COMP:10131"/>
        <dbReference type="Rhea" id="RHEA-COMP:10132"/>
        <dbReference type="Rhea" id="RHEA-COMP:13555"/>
        <dbReference type="Rhea" id="RHEA-COMP:13556"/>
        <dbReference type="ChEBI" id="CHEBI:29950"/>
        <dbReference type="ChEBI" id="CHEBI:82612"/>
        <dbReference type="ChEBI" id="CHEBI:137386"/>
        <dbReference type="ChEBI" id="CHEBI:137387"/>
        <dbReference type="EC" id="2.1.1.63"/>
    </reaction>
</comment>
<evidence type="ECO:0000256" key="6">
    <source>
        <dbReference type="ARBA" id="ARBA00022763"/>
    </source>
</evidence>
<keyword evidence="7" id="KW-0234">DNA repair</keyword>
<accession>A0A417Z7H0</accession>
<dbReference type="Gene3D" id="1.10.10.10">
    <property type="entry name" value="Winged helix-like DNA-binding domain superfamily/Winged helix DNA-binding domain"/>
    <property type="match status" value="1"/>
</dbReference>